<dbReference type="GO" id="GO:0004739">
    <property type="term" value="F:pyruvate dehydrogenase (acetyl-transferring) activity"/>
    <property type="evidence" value="ECO:0007669"/>
    <property type="project" value="TreeGrafter"/>
</dbReference>
<proteinExistence type="predicted"/>
<dbReference type="RefSeq" id="WP_090423288.1">
    <property type="nucleotide sequence ID" value="NZ_CTEC01000002.1"/>
</dbReference>
<keyword evidence="6" id="KW-0670">Pyruvate</keyword>
<dbReference type="InterPro" id="IPR029061">
    <property type="entry name" value="THDP-binding"/>
</dbReference>
<dbReference type="EMBL" id="CTEC01000002">
    <property type="protein sequence ID" value="CQD15876.1"/>
    <property type="molecule type" value="Genomic_DNA"/>
</dbReference>
<dbReference type="PANTHER" id="PTHR11516:SF60">
    <property type="entry name" value="PYRUVATE DEHYDROGENASE E1 COMPONENT SUBUNIT ALPHA"/>
    <property type="match status" value="1"/>
</dbReference>
<keyword evidence="3" id="KW-0560">Oxidoreductase</keyword>
<feature type="domain" description="Dehydrogenase E1 component" evidence="5">
    <location>
        <begin position="19"/>
        <end position="312"/>
    </location>
</feature>
<protein>
    <submittedName>
        <fullName evidence="6">Pyruvate/2-oxoglutarate dehydrogenase complex, dehydrogenase component alpha subunit</fullName>
    </submittedName>
</protein>
<comment type="cofactor">
    <cofactor evidence="2">
        <name>thiamine diphosphate</name>
        <dbReference type="ChEBI" id="CHEBI:58937"/>
    </cofactor>
</comment>
<dbReference type="Gene3D" id="3.40.50.970">
    <property type="match status" value="1"/>
</dbReference>
<evidence type="ECO:0000313" key="6">
    <source>
        <dbReference type="EMBL" id="CQD15876.1"/>
    </source>
</evidence>
<dbReference type="GO" id="GO:0000287">
    <property type="term" value="F:magnesium ion binding"/>
    <property type="evidence" value="ECO:0007669"/>
    <property type="project" value="UniProtKB-ARBA"/>
</dbReference>
<evidence type="ECO:0000256" key="1">
    <source>
        <dbReference type="ARBA" id="ARBA00001946"/>
    </source>
</evidence>
<evidence type="ECO:0000256" key="2">
    <source>
        <dbReference type="ARBA" id="ARBA00001964"/>
    </source>
</evidence>
<evidence type="ECO:0000256" key="3">
    <source>
        <dbReference type="ARBA" id="ARBA00023002"/>
    </source>
</evidence>
<dbReference type="AlphaFoldDB" id="A0A0U1DIH5"/>
<dbReference type="Pfam" id="PF00676">
    <property type="entry name" value="E1_dh"/>
    <property type="match status" value="1"/>
</dbReference>
<evidence type="ECO:0000313" key="7">
    <source>
        <dbReference type="Proteomes" id="UP000199601"/>
    </source>
</evidence>
<dbReference type="Proteomes" id="UP000199601">
    <property type="component" value="Unassembled WGS sequence"/>
</dbReference>
<dbReference type="InterPro" id="IPR050642">
    <property type="entry name" value="PDH_E1_Alpha_Subunit"/>
</dbReference>
<gene>
    <name evidence="6" type="ORF">BN000_03331</name>
</gene>
<dbReference type="SUPFAM" id="SSF52518">
    <property type="entry name" value="Thiamin diphosphate-binding fold (THDP-binding)"/>
    <property type="match status" value="1"/>
</dbReference>
<dbReference type="PANTHER" id="PTHR11516">
    <property type="entry name" value="PYRUVATE DEHYDROGENASE E1 COMPONENT, ALPHA SUBUNIT BACTERIAL AND ORGANELLAR"/>
    <property type="match status" value="1"/>
</dbReference>
<reference evidence="7" key="1">
    <citation type="submission" date="2015-03" db="EMBL/GenBank/DDBJ databases">
        <authorList>
            <person name="Urmite Genomes"/>
        </authorList>
    </citation>
    <scope>NUCLEOTIDE SEQUENCE [LARGE SCALE GENOMIC DNA]</scope>
    <source>
        <strain evidence="7">CSUR P1344</strain>
    </source>
</reference>
<evidence type="ECO:0000256" key="4">
    <source>
        <dbReference type="ARBA" id="ARBA00023052"/>
    </source>
</evidence>
<organism evidence="6 7">
    <name type="scientific">Mycobacterium europaeum</name>
    <dbReference type="NCBI Taxonomy" id="761804"/>
    <lineage>
        <taxon>Bacteria</taxon>
        <taxon>Bacillati</taxon>
        <taxon>Actinomycetota</taxon>
        <taxon>Actinomycetes</taxon>
        <taxon>Mycobacteriales</taxon>
        <taxon>Mycobacteriaceae</taxon>
        <taxon>Mycobacterium</taxon>
        <taxon>Mycobacterium simiae complex</taxon>
    </lineage>
</organism>
<keyword evidence="4" id="KW-0786">Thiamine pyrophosphate</keyword>
<comment type="cofactor">
    <cofactor evidence="1">
        <name>Mg(2+)</name>
        <dbReference type="ChEBI" id="CHEBI:18420"/>
    </cofactor>
</comment>
<sequence length="329" mass="35040">MSDGQGAAGVERRLYELMALMKAADDRLSQGIGTGEFMCVYWPSRGQEAIAAAMGVALRPDDQLVTTYRGLHDLIGKGVPLEEIYGEMMGRTVGAGRGKGGSMHIANPARGVMLSTGIVGAGPPVAGGLAMAAKRKGLDRVTAVSFGDGATNTGSFHEAANMAALWDLPMVFVCQNNLYAEMTPTADTMKLECVADRAAGYGMPGVRVDGNDPLAIKSTLDEALWRARAGGGPTFVECVTFRFRGHYFGDRMSYIPKDQLAAAIEADPVPRFRDQLAEAGICDRDELDRIDEEALAAVEAALRTVMSAEAPSIDELDRDVYAAPIKFPV</sequence>
<dbReference type="GO" id="GO:0006086">
    <property type="term" value="P:pyruvate decarboxylation to acetyl-CoA"/>
    <property type="evidence" value="ECO:0007669"/>
    <property type="project" value="TreeGrafter"/>
</dbReference>
<dbReference type="CDD" id="cd02000">
    <property type="entry name" value="TPP_E1_PDC_ADC_BCADC"/>
    <property type="match status" value="1"/>
</dbReference>
<dbReference type="InterPro" id="IPR001017">
    <property type="entry name" value="DH_E1"/>
</dbReference>
<name>A0A0U1DIH5_9MYCO</name>
<keyword evidence="7" id="KW-1185">Reference proteome</keyword>
<evidence type="ECO:0000259" key="5">
    <source>
        <dbReference type="Pfam" id="PF00676"/>
    </source>
</evidence>
<accession>A0A0U1DIH5</accession>